<evidence type="ECO:0000256" key="2">
    <source>
        <dbReference type="ARBA" id="ARBA00022670"/>
    </source>
</evidence>
<dbReference type="RefSeq" id="WP_019045330.1">
    <property type="nucleotide sequence ID" value="NZ_BAFO02000037.1"/>
</dbReference>
<evidence type="ECO:0000313" key="6">
    <source>
        <dbReference type="Proteomes" id="UP000017048"/>
    </source>
</evidence>
<dbReference type="eggNOG" id="COG3340">
    <property type="taxonomic scope" value="Bacteria"/>
</dbReference>
<sequence length="224" mass="24207">MRLFLASYRFGAFADRLAELAGAPGGRVAVIPNACDAWPASWSSAVTSDLLPLRQHGYAPEVVDLRDYAGQPGQLERRLREFAMVWVRGGNTFVLRAQFARSGADSVLPALLREDALVYAGYSAGACLLGPDLHGLETMDDPAEVRPATGVDVRWDGLGLVDRHLVVHLDSPTDPDGESVKLLARYRSDGTAHWALTDDDVVLVDGDRTEVLRGRSGPDGDRLG</sequence>
<organism evidence="5 6">
    <name type="scientific">Nocardia asteroides NBRC 15531</name>
    <dbReference type="NCBI Taxonomy" id="1110697"/>
    <lineage>
        <taxon>Bacteria</taxon>
        <taxon>Bacillati</taxon>
        <taxon>Actinomycetota</taxon>
        <taxon>Actinomycetes</taxon>
        <taxon>Mycobacteriales</taxon>
        <taxon>Nocardiaceae</taxon>
        <taxon>Nocardia</taxon>
    </lineage>
</organism>
<reference evidence="5 6" key="1">
    <citation type="journal article" date="2014" name="BMC Genomics">
        <title>Genome based analysis of type-I polyketide synthase and nonribosomal peptide synthetase gene clusters in seven strains of five representative Nocardia species.</title>
        <authorList>
            <person name="Komaki H."/>
            <person name="Ichikawa N."/>
            <person name="Hosoyama A."/>
            <person name="Takahashi-Nakaguchi A."/>
            <person name="Matsuzawa T."/>
            <person name="Suzuki K."/>
            <person name="Fujita N."/>
            <person name="Gonoi T."/>
        </authorList>
    </citation>
    <scope>NUCLEOTIDE SEQUENCE [LARGE SCALE GENOMIC DNA]</scope>
    <source>
        <strain evidence="5 6">NBRC 15531</strain>
    </source>
</reference>
<dbReference type="InterPro" id="IPR029062">
    <property type="entry name" value="Class_I_gatase-like"/>
</dbReference>
<dbReference type="SUPFAM" id="SSF52317">
    <property type="entry name" value="Class I glutamine amidotransferase-like"/>
    <property type="match status" value="1"/>
</dbReference>
<dbReference type="GeneID" id="91515441"/>
<dbReference type="PANTHER" id="PTHR20842">
    <property type="entry name" value="PROTEASE S51 ALPHA-ASPARTYL DIPEPTIDASE"/>
    <property type="match status" value="1"/>
</dbReference>
<dbReference type="GO" id="GO:0006508">
    <property type="term" value="P:proteolysis"/>
    <property type="evidence" value="ECO:0007669"/>
    <property type="project" value="UniProtKB-KW"/>
</dbReference>
<dbReference type="PANTHER" id="PTHR20842:SF0">
    <property type="entry name" value="ALPHA-ASPARTYL DIPEPTIDASE"/>
    <property type="match status" value="1"/>
</dbReference>
<keyword evidence="6" id="KW-1185">Reference proteome</keyword>
<dbReference type="STRING" id="1824.SAMN05444423_10386"/>
<keyword evidence="4" id="KW-0720">Serine protease</keyword>
<dbReference type="Pfam" id="PF03575">
    <property type="entry name" value="Peptidase_S51"/>
    <property type="match status" value="1"/>
</dbReference>
<comment type="similarity">
    <text evidence="1">Belongs to the peptidase S51 family.</text>
</comment>
<evidence type="ECO:0000256" key="1">
    <source>
        <dbReference type="ARBA" id="ARBA00006534"/>
    </source>
</evidence>
<keyword evidence="2" id="KW-0645">Protease</keyword>
<evidence type="ECO:0000256" key="3">
    <source>
        <dbReference type="ARBA" id="ARBA00022801"/>
    </source>
</evidence>
<dbReference type="OrthoDB" id="3373764at2"/>
<dbReference type="EMBL" id="BAFO02000037">
    <property type="protein sequence ID" value="GAD87808.1"/>
    <property type="molecule type" value="Genomic_DNA"/>
</dbReference>
<keyword evidence="3" id="KW-0378">Hydrolase</keyword>
<accession>U5END1</accession>
<dbReference type="InterPro" id="IPR005320">
    <property type="entry name" value="Peptidase_S51"/>
</dbReference>
<evidence type="ECO:0000256" key="4">
    <source>
        <dbReference type="ARBA" id="ARBA00022825"/>
    </source>
</evidence>
<gene>
    <name evidence="5" type="ORF">NCAST_37_01170</name>
</gene>
<dbReference type="GO" id="GO:0008236">
    <property type="term" value="F:serine-type peptidase activity"/>
    <property type="evidence" value="ECO:0007669"/>
    <property type="project" value="UniProtKB-KW"/>
</dbReference>
<evidence type="ECO:0000313" key="5">
    <source>
        <dbReference type="EMBL" id="GAD87808.1"/>
    </source>
</evidence>
<proteinExistence type="inferred from homology"/>
<dbReference type="AlphaFoldDB" id="U5END1"/>
<evidence type="ECO:0008006" key="7">
    <source>
        <dbReference type="Google" id="ProtNLM"/>
    </source>
</evidence>
<dbReference type="Gene3D" id="3.40.50.880">
    <property type="match status" value="1"/>
</dbReference>
<name>U5END1_NOCAS</name>
<comment type="caution">
    <text evidence="5">The sequence shown here is derived from an EMBL/GenBank/DDBJ whole genome shotgun (WGS) entry which is preliminary data.</text>
</comment>
<protein>
    <recommendedName>
        <fullName evidence="7">Peptidase</fullName>
    </recommendedName>
</protein>
<dbReference type="Proteomes" id="UP000017048">
    <property type="component" value="Unassembled WGS sequence"/>
</dbReference>